<feature type="transmembrane region" description="Helical" evidence="1">
    <location>
        <begin position="88"/>
        <end position="106"/>
    </location>
</feature>
<dbReference type="AlphaFoldDB" id="A0A934SML3"/>
<proteinExistence type="predicted"/>
<keyword evidence="1" id="KW-1133">Transmembrane helix</keyword>
<evidence type="ECO:0000256" key="1">
    <source>
        <dbReference type="SAM" id="Phobius"/>
    </source>
</evidence>
<sequence>MKLTPNLVLRFALELFALYSLGYWGYISWPFPLPGVYFMIGVPLFAAIIWGVFRSPKAVIPLDPVGRALVEIFVMGAAAFAWVSEGNWPIGLAFGAVATISGVINGRAEITHEREAD</sequence>
<name>A0A934SML3_9MICO</name>
<dbReference type="EMBL" id="JAEPES010000004">
    <property type="protein sequence ID" value="MBK4348298.1"/>
    <property type="molecule type" value="Genomic_DNA"/>
</dbReference>
<keyword evidence="3" id="KW-1185">Reference proteome</keyword>
<dbReference type="Proteomes" id="UP000636458">
    <property type="component" value="Unassembled WGS sequence"/>
</dbReference>
<reference evidence="2" key="1">
    <citation type="submission" date="2021-01" db="EMBL/GenBank/DDBJ databases">
        <title>Lacisediminihabitans sp. nov. strain G11-30, isolated from Antarctic Soil.</title>
        <authorList>
            <person name="Li J."/>
        </authorList>
    </citation>
    <scope>NUCLEOTIDE SEQUENCE</scope>
    <source>
        <strain evidence="2">G11-30</strain>
    </source>
</reference>
<feature type="transmembrane region" description="Helical" evidence="1">
    <location>
        <begin position="35"/>
        <end position="53"/>
    </location>
</feature>
<evidence type="ECO:0000313" key="3">
    <source>
        <dbReference type="Proteomes" id="UP000636458"/>
    </source>
</evidence>
<keyword evidence="1" id="KW-0812">Transmembrane</keyword>
<dbReference type="Pfam" id="PF10823">
    <property type="entry name" value="DUF2568"/>
    <property type="match status" value="1"/>
</dbReference>
<feature type="transmembrane region" description="Helical" evidence="1">
    <location>
        <begin position="65"/>
        <end position="82"/>
    </location>
</feature>
<organism evidence="2 3">
    <name type="scientific">Lacisediminihabitans changchengi</name>
    <dbReference type="NCBI Taxonomy" id="2787634"/>
    <lineage>
        <taxon>Bacteria</taxon>
        <taxon>Bacillati</taxon>
        <taxon>Actinomycetota</taxon>
        <taxon>Actinomycetes</taxon>
        <taxon>Micrococcales</taxon>
        <taxon>Microbacteriaceae</taxon>
        <taxon>Lacisediminihabitans</taxon>
    </lineage>
</organism>
<keyword evidence="1" id="KW-0472">Membrane</keyword>
<feature type="transmembrane region" description="Helical" evidence="1">
    <location>
        <begin position="7"/>
        <end position="29"/>
    </location>
</feature>
<comment type="caution">
    <text evidence="2">The sequence shown here is derived from an EMBL/GenBank/DDBJ whole genome shotgun (WGS) entry which is preliminary data.</text>
</comment>
<evidence type="ECO:0000313" key="2">
    <source>
        <dbReference type="EMBL" id="MBK4348298.1"/>
    </source>
</evidence>
<protein>
    <submittedName>
        <fullName evidence="2">YrdB family protein</fullName>
    </submittedName>
</protein>
<dbReference type="RefSeq" id="WP_200556517.1">
    <property type="nucleotide sequence ID" value="NZ_JAEPES010000004.1"/>
</dbReference>
<accession>A0A934SML3</accession>
<gene>
    <name evidence="2" type="ORF">IV501_11695</name>
</gene>
<dbReference type="InterPro" id="IPR021214">
    <property type="entry name" value="DUF2568"/>
</dbReference>